<dbReference type="SUPFAM" id="SSF55781">
    <property type="entry name" value="GAF domain-like"/>
    <property type="match status" value="2"/>
</dbReference>
<feature type="modified residue" description="4-aspartylphosphate" evidence="4">
    <location>
        <position position="38"/>
    </location>
</feature>
<keyword evidence="8" id="KW-1185">Reference proteome</keyword>
<evidence type="ECO:0000256" key="4">
    <source>
        <dbReference type="PROSITE-ProRule" id="PRU00169"/>
    </source>
</evidence>
<dbReference type="SMART" id="SM00448">
    <property type="entry name" value="REC"/>
    <property type="match status" value="1"/>
</dbReference>
<dbReference type="GO" id="GO:0016301">
    <property type="term" value="F:kinase activity"/>
    <property type="evidence" value="ECO:0007669"/>
    <property type="project" value="UniProtKB-KW"/>
</dbReference>
<dbReference type="GO" id="GO:0000160">
    <property type="term" value="P:phosphorelay signal transduction system"/>
    <property type="evidence" value="ECO:0007669"/>
    <property type="project" value="InterPro"/>
</dbReference>
<feature type="domain" description="Response regulatory" evidence="6">
    <location>
        <begin position="1"/>
        <end position="103"/>
    </location>
</feature>
<dbReference type="InterPro" id="IPR050595">
    <property type="entry name" value="Bact_response_regulator"/>
</dbReference>
<evidence type="ECO:0000256" key="3">
    <source>
        <dbReference type="ARBA" id="ARBA00022777"/>
    </source>
</evidence>
<proteinExistence type="predicted"/>
<dbReference type="SUPFAM" id="SSF52172">
    <property type="entry name" value="CheY-like"/>
    <property type="match status" value="1"/>
</dbReference>
<name>A0A9E7PN77_9EURY</name>
<evidence type="ECO:0000256" key="2">
    <source>
        <dbReference type="ARBA" id="ARBA00022679"/>
    </source>
</evidence>
<dbReference type="Gene3D" id="3.40.50.2300">
    <property type="match status" value="1"/>
</dbReference>
<organism evidence="7 8">
    <name type="scientific">Methanoplanus endosymbiosus</name>
    <dbReference type="NCBI Taxonomy" id="33865"/>
    <lineage>
        <taxon>Archaea</taxon>
        <taxon>Methanobacteriati</taxon>
        <taxon>Methanobacteriota</taxon>
        <taxon>Stenosarchaea group</taxon>
        <taxon>Methanomicrobia</taxon>
        <taxon>Methanomicrobiales</taxon>
        <taxon>Methanomicrobiaceae</taxon>
        <taxon>Methanoplanus</taxon>
    </lineage>
</organism>
<gene>
    <name evidence="7" type="ORF">L6E24_04215</name>
</gene>
<dbReference type="Pfam" id="PF00072">
    <property type="entry name" value="Response_reg"/>
    <property type="match status" value="1"/>
</dbReference>
<dbReference type="PANTHER" id="PTHR44591">
    <property type="entry name" value="STRESS RESPONSE REGULATOR PROTEIN 1"/>
    <property type="match status" value="1"/>
</dbReference>
<dbReference type="InterPro" id="IPR003018">
    <property type="entry name" value="GAF"/>
</dbReference>
<sequence length="673" mass="76788">MTKLFLKQKYNIPVETKNSPEEALKYLNEKNVDLIVSDYEMPDMNGIEFLKIVKEEYPGIPFIIFTGRGREEVVIEALNYGVEYYIQKGGDPKSQFAELSHKIRTAIEKKKADEKLLMDEKRFETLLEFTNRSDSDLKSLMDYALEENIKNTESTHGYFAFVEEENDLLKMYSWSVNAMDECRIKNISKEFRIPKTGLWGEPIRQRRAIITNDYSADNPGKKGLPKGHVGITRHLGVPIFDGEKIVLLAGVANKEKEYDESDIRQITLLMKGLWNTIRQHEYERKIETAKRELRDIKAGISPDNNSPKKNETNSHLAASPEISSKKTVETFLNTNYLNLKKLQDVQDLLSAVTGISMVISSADGHPVTKFSKSGSICDILSQNYEKAGEICKKHSVQAIEYIKRNNIPKTWECEATGLICGAVPVNISEEPDGIWYIGNCRIKTGYEKLTRFLKSVQADEETSSKIINEYLAQKIYSKDEFEDIISLVWHLSIYLSHIKDINLRQLRDAEARESYYENSGKLKEMGLKILKADSIDEIFRIILSTAIEVSDMDCGAIYIYDEKSGSMHLRNYTGLTEEFIKYIEKTVFCDRYYNRILKGDCIYDCCSNTSGEYSKENLVHENLKTSGIIPIIHYSGIKGCIVVASHTADQIEYDKKLILEALSAQVAVSITKD</sequence>
<evidence type="ECO:0000313" key="7">
    <source>
        <dbReference type="EMBL" id="UUX93338.1"/>
    </source>
</evidence>
<reference evidence="7" key="1">
    <citation type="submission" date="2022-04" db="EMBL/GenBank/DDBJ databases">
        <title>Complete genome of Methanoplanus endosymbiosus DSM 3599.</title>
        <authorList>
            <person name="Chen S.-C."/>
            <person name="You Y.-T."/>
            <person name="Zhou Y.-Z."/>
            <person name="Lai M.-C."/>
        </authorList>
    </citation>
    <scope>NUCLEOTIDE SEQUENCE</scope>
    <source>
        <strain evidence="7">DSM 3599</strain>
    </source>
</reference>
<dbReference type="KEGG" id="mend:L6E24_04215"/>
<evidence type="ECO:0000256" key="5">
    <source>
        <dbReference type="SAM" id="MobiDB-lite"/>
    </source>
</evidence>
<dbReference type="InterPro" id="IPR001789">
    <property type="entry name" value="Sig_transdc_resp-reg_receiver"/>
</dbReference>
<dbReference type="Gene3D" id="3.30.450.40">
    <property type="match status" value="2"/>
</dbReference>
<dbReference type="GeneID" id="74306873"/>
<evidence type="ECO:0000259" key="6">
    <source>
        <dbReference type="PROSITE" id="PS50110"/>
    </source>
</evidence>
<dbReference type="RefSeq" id="WP_257743477.1">
    <property type="nucleotide sequence ID" value="NZ_CP096115.1"/>
</dbReference>
<dbReference type="Pfam" id="PF13185">
    <property type="entry name" value="GAF_2"/>
    <property type="match status" value="2"/>
</dbReference>
<dbReference type="PROSITE" id="PS50110">
    <property type="entry name" value="RESPONSE_REGULATORY"/>
    <property type="match status" value="1"/>
</dbReference>
<dbReference type="InterPro" id="IPR029016">
    <property type="entry name" value="GAF-like_dom_sf"/>
</dbReference>
<dbReference type="InterPro" id="IPR018771">
    <property type="entry name" value="PocR_dom"/>
</dbReference>
<feature type="region of interest" description="Disordered" evidence="5">
    <location>
        <begin position="297"/>
        <end position="320"/>
    </location>
</feature>
<keyword evidence="1 4" id="KW-0597">Phosphoprotein</keyword>
<dbReference type="SMART" id="SM00065">
    <property type="entry name" value="GAF"/>
    <property type="match status" value="1"/>
</dbReference>
<evidence type="ECO:0000313" key="8">
    <source>
        <dbReference type="Proteomes" id="UP001060368"/>
    </source>
</evidence>
<keyword evidence="3" id="KW-0418">Kinase</keyword>
<dbReference type="Pfam" id="PF10114">
    <property type="entry name" value="PocR"/>
    <property type="match status" value="1"/>
</dbReference>
<protein>
    <submittedName>
        <fullName evidence="7">GAF domain-containing protein</fullName>
    </submittedName>
</protein>
<accession>A0A9E7PN77</accession>
<dbReference type="AlphaFoldDB" id="A0A9E7PN77"/>
<keyword evidence="2" id="KW-0808">Transferase</keyword>
<dbReference type="EMBL" id="CP096115">
    <property type="protein sequence ID" value="UUX93338.1"/>
    <property type="molecule type" value="Genomic_DNA"/>
</dbReference>
<dbReference type="Proteomes" id="UP001060368">
    <property type="component" value="Chromosome"/>
</dbReference>
<evidence type="ECO:0000256" key="1">
    <source>
        <dbReference type="ARBA" id="ARBA00022553"/>
    </source>
</evidence>
<dbReference type="InterPro" id="IPR011006">
    <property type="entry name" value="CheY-like_superfamily"/>
</dbReference>
<dbReference type="PANTHER" id="PTHR44591:SF19">
    <property type="entry name" value="TWO-COMPONENT RESPONSE REGULATOR-RELATED"/>
    <property type="match status" value="1"/>
</dbReference>